<dbReference type="SUPFAM" id="SSF58104">
    <property type="entry name" value="Methyl-accepting chemotaxis protein (MCP) signaling domain"/>
    <property type="match status" value="1"/>
</dbReference>
<keyword evidence="4" id="KW-0812">Transmembrane</keyword>
<dbReference type="CDD" id="cd11386">
    <property type="entry name" value="MCP_signal"/>
    <property type="match status" value="1"/>
</dbReference>
<comment type="caution">
    <text evidence="7">The sequence shown here is derived from an EMBL/GenBank/DDBJ whole genome shotgun (WGS) entry which is preliminary data.</text>
</comment>
<evidence type="ECO:0000259" key="6">
    <source>
        <dbReference type="PROSITE" id="PS50885"/>
    </source>
</evidence>
<evidence type="ECO:0000256" key="1">
    <source>
        <dbReference type="ARBA" id="ARBA00023224"/>
    </source>
</evidence>
<dbReference type="InterPro" id="IPR024478">
    <property type="entry name" value="HlyB_4HB_MCP"/>
</dbReference>
<keyword evidence="1 3" id="KW-0807">Transducer</keyword>
<sequence>MRLFRDMKLGLKIGLLSLSFFTFLIAIGAASIQQVSSVNTKLMELNDDRLVPIVKLESIKSDIEYIRAQSNSLLDAGNDDSIKKPVQEDIEARAAEATQKMEDYKNQEEYTDLIQTYNDFMAAKDAFIKGNGVGTAGTIGTDESAGTPPSEMLNYDAARKTVIAAFDEMIEKQVVNAKATYDESEAVYKRTIISIISLVVLCGVITLILSMIITKSVVFPVRRVTEKLKEIASSGGDLTQRIDYEGKDEIGELSSSFDLFVDKLQTIIQEITASADVIATSSVELSTATGVTTQSLEEISNTVVEIASSSSSGAAAAEETTVSLAEVASFSEATAFASKNTTLNSKKAKEIAEEGAQQISEVVSSIADIADSSKEVSSMIKALDESSRKIGDIIQIITSIADQTNLLALNAAIEAARAGEAGRGFDVVAEEIRKLADASKNAASEIGELVKENQLRSTSAVKSVDIVEEKVSLGVDKASEVGQSITNIIENIQIIVSQIEKIDQANEKQASSTKEMETVIRSMTVTSNEIAEGTENISASIEEQLSTMIEIESTTEQLSEMAKRLCQLTSGFIV</sequence>
<dbReference type="Pfam" id="PF00672">
    <property type="entry name" value="HAMP"/>
    <property type="match status" value="1"/>
</dbReference>
<keyword evidence="4" id="KW-0472">Membrane</keyword>
<dbReference type="Gene3D" id="1.10.287.950">
    <property type="entry name" value="Methyl-accepting chemotaxis protein"/>
    <property type="match status" value="1"/>
</dbReference>
<dbReference type="Proteomes" id="UP000579281">
    <property type="component" value="Unassembled WGS sequence"/>
</dbReference>
<dbReference type="Pfam" id="PF12729">
    <property type="entry name" value="4HB_MCP_1"/>
    <property type="match status" value="1"/>
</dbReference>
<evidence type="ECO:0000256" key="3">
    <source>
        <dbReference type="PROSITE-ProRule" id="PRU00284"/>
    </source>
</evidence>
<dbReference type="GO" id="GO:0007165">
    <property type="term" value="P:signal transduction"/>
    <property type="evidence" value="ECO:0007669"/>
    <property type="project" value="UniProtKB-KW"/>
</dbReference>
<dbReference type="PROSITE" id="PS50885">
    <property type="entry name" value="HAMP"/>
    <property type="match status" value="1"/>
</dbReference>
<dbReference type="PROSITE" id="PS50111">
    <property type="entry name" value="CHEMOTAXIS_TRANSDUC_2"/>
    <property type="match status" value="1"/>
</dbReference>
<evidence type="ECO:0000256" key="4">
    <source>
        <dbReference type="SAM" id="Phobius"/>
    </source>
</evidence>
<dbReference type="InterPro" id="IPR003660">
    <property type="entry name" value="HAMP_dom"/>
</dbReference>
<keyword evidence="8" id="KW-1185">Reference proteome</keyword>
<dbReference type="SMART" id="SM00283">
    <property type="entry name" value="MA"/>
    <property type="match status" value="1"/>
</dbReference>
<accession>A0A841KWA1</accession>
<evidence type="ECO:0000259" key="5">
    <source>
        <dbReference type="PROSITE" id="PS50111"/>
    </source>
</evidence>
<protein>
    <submittedName>
        <fullName evidence="7">Methyl-accepting chemotaxis protein</fullName>
    </submittedName>
</protein>
<evidence type="ECO:0000256" key="2">
    <source>
        <dbReference type="ARBA" id="ARBA00029447"/>
    </source>
</evidence>
<evidence type="ECO:0000313" key="7">
    <source>
        <dbReference type="EMBL" id="MBB6214455.1"/>
    </source>
</evidence>
<feature type="domain" description="Methyl-accepting transducer" evidence="5">
    <location>
        <begin position="288"/>
        <end position="524"/>
    </location>
</feature>
<dbReference type="CDD" id="cd06225">
    <property type="entry name" value="HAMP"/>
    <property type="match status" value="1"/>
</dbReference>
<gene>
    <name evidence="7" type="ORF">HNQ80_000535</name>
</gene>
<organism evidence="7 8">
    <name type="scientific">Anaerosolibacter carboniphilus</name>
    <dbReference type="NCBI Taxonomy" id="1417629"/>
    <lineage>
        <taxon>Bacteria</taxon>
        <taxon>Bacillati</taxon>
        <taxon>Bacillota</taxon>
        <taxon>Clostridia</taxon>
        <taxon>Peptostreptococcales</taxon>
        <taxon>Thermotaleaceae</taxon>
        <taxon>Anaerosolibacter</taxon>
    </lineage>
</organism>
<dbReference type="Gene3D" id="6.10.340.10">
    <property type="match status" value="1"/>
</dbReference>
<reference evidence="7 8" key="1">
    <citation type="submission" date="2020-08" db="EMBL/GenBank/DDBJ databases">
        <title>Genomic Encyclopedia of Type Strains, Phase IV (KMG-IV): sequencing the most valuable type-strain genomes for metagenomic binning, comparative biology and taxonomic classification.</title>
        <authorList>
            <person name="Goeker M."/>
        </authorList>
    </citation>
    <scope>NUCLEOTIDE SEQUENCE [LARGE SCALE GENOMIC DNA]</scope>
    <source>
        <strain evidence="7 8">DSM 103526</strain>
    </source>
</reference>
<feature type="transmembrane region" description="Helical" evidence="4">
    <location>
        <begin position="192"/>
        <end position="213"/>
    </location>
</feature>
<evidence type="ECO:0000313" key="8">
    <source>
        <dbReference type="Proteomes" id="UP000579281"/>
    </source>
</evidence>
<dbReference type="PANTHER" id="PTHR32089">
    <property type="entry name" value="METHYL-ACCEPTING CHEMOTAXIS PROTEIN MCPB"/>
    <property type="match status" value="1"/>
</dbReference>
<dbReference type="InterPro" id="IPR004089">
    <property type="entry name" value="MCPsignal_dom"/>
</dbReference>
<keyword evidence="4" id="KW-1133">Transmembrane helix</keyword>
<dbReference type="SMART" id="SM00304">
    <property type="entry name" value="HAMP"/>
    <property type="match status" value="2"/>
</dbReference>
<feature type="domain" description="HAMP" evidence="6">
    <location>
        <begin position="215"/>
        <end position="269"/>
    </location>
</feature>
<dbReference type="PANTHER" id="PTHR32089:SF112">
    <property type="entry name" value="LYSOZYME-LIKE PROTEIN-RELATED"/>
    <property type="match status" value="1"/>
</dbReference>
<dbReference type="AlphaFoldDB" id="A0A841KWA1"/>
<name>A0A841KWA1_9FIRM</name>
<dbReference type="Pfam" id="PF00015">
    <property type="entry name" value="MCPsignal"/>
    <property type="match status" value="1"/>
</dbReference>
<comment type="similarity">
    <text evidence="2">Belongs to the methyl-accepting chemotaxis (MCP) protein family.</text>
</comment>
<proteinExistence type="inferred from homology"/>
<dbReference type="EMBL" id="JACHEN010000002">
    <property type="protein sequence ID" value="MBB6214455.1"/>
    <property type="molecule type" value="Genomic_DNA"/>
</dbReference>
<dbReference type="GO" id="GO:0016020">
    <property type="term" value="C:membrane"/>
    <property type="evidence" value="ECO:0007669"/>
    <property type="project" value="InterPro"/>
</dbReference>
<dbReference type="RefSeq" id="WP_184307903.1">
    <property type="nucleotide sequence ID" value="NZ_JACHEN010000002.1"/>
</dbReference>